<feature type="compositionally biased region" description="Polar residues" evidence="7">
    <location>
        <begin position="634"/>
        <end position="644"/>
    </location>
</feature>
<keyword evidence="10" id="KW-1185">Reference proteome</keyword>
<proteinExistence type="predicted"/>
<dbReference type="GO" id="GO:0008270">
    <property type="term" value="F:zinc ion binding"/>
    <property type="evidence" value="ECO:0007669"/>
    <property type="project" value="UniProtKB-KW"/>
</dbReference>
<keyword evidence="2" id="KW-0963">Cytoplasm</keyword>
<dbReference type="GO" id="GO:0045944">
    <property type="term" value="P:positive regulation of transcription by RNA polymerase II"/>
    <property type="evidence" value="ECO:0007669"/>
    <property type="project" value="TreeGrafter"/>
</dbReference>
<evidence type="ECO:0000313" key="9">
    <source>
        <dbReference type="EMBL" id="RIA95012.1"/>
    </source>
</evidence>
<protein>
    <recommendedName>
        <fullName evidence="8">RING-type domain-containing protein</fullName>
    </recommendedName>
</protein>
<evidence type="ECO:0000256" key="3">
    <source>
        <dbReference type="ARBA" id="ARBA00022723"/>
    </source>
</evidence>
<dbReference type="STRING" id="658196.A0A397TAV7"/>
<feature type="compositionally biased region" description="Basic residues" evidence="7">
    <location>
        <begin position="62"/>
        <end position="76"/>
    </location>
</feature>
<dbReference type="PANTHER" id="PTHR12983">
    <property type="entry name" value="RING FINGER 10 FAMILY MEMBER"/>
    <property type="match status" value="1"/>
</dbReference>
<dbReference type="Proteomes" id="UP000265703">
    <property type="component" value="Unassembled WGS sequence"/>
</dbReference>
<organism evidence="9 10">
    <name type="scientific">Glomus cerebriforme</name>
    <dbReference type="NCBI Taxonomy" id="658196"/>
    <lineage>
        <taxon>Eukaryota</taxon>
        <taxon>Fungi</taxon>
        <taxon>Fungi incertae sedis</taxon>
        <taxon>Mucoromycota</taxon>
        <taxon>Glomeromycotina</taxon>
        <taxon>Glomeromycetes</taxon>
        <taxon>Glomerales</taxon>
        <taxon>Glomeraceae</taxon>
        <taxon>Glomus</taxon>
    </lineage>
</organism>
<evidence type="ECO:0000256" key="4">
    <source>
        <dbReference type="ARBA" id="ARBA00022771"/>
    </source>
</evidence>
<dbReference type="InterPro" id="IPR017907">
    <property type="entry name" value="Znf_RING_CS"/>
</dbReference>
<dbReference type="SMART" id="SM00184">
    <property type="entry name" value="RING"/>
    <property type="match status" value="1"/>
</dbReference>
<keyword evidence="4 6" id="KW-0863">Zinc-finger</keyword>
<feature type="compositionally biased region" description="Basic and acidic residues" evidence="7">
    <location>
        <begin position="77"/>
        <end position="86"/>
    </location>
</feature>
<dbReference type="GO" id="GO:0005737">
    <property type="term" value="C:cytoplasm"/>
    <property type="evidence" value="ECO:0007669"/>
    <property type="project" value="UniProtKB-SubCell"/>
</dbReference>
<evidence type="ECO:0000256" key="5">
    <source>
        <dbReference type="ARBA" id="ARBA00022833"/>
    </source>
</evidence>
<comment type="caution">
    <text evidence="9">The sequence shown here is derived from an EMBL/GenBank/DDBJ whole genome shotgun (WGS) entry which is preliminary data.</text>
</comment>
<comment type="subcellular location">
    <subcellularLocation>
        <location evidence="1">Cytoplasm</location>
    </subcellularLocation>
</comment>
<keyword evidence="3" id="KW-0479">Metal-binding</keyword>
<feature type="region of interest" description="Disordered" evidence="7">
    <location>
        <begin position="634"/>
        <end position="678"/>
    </location>
</feature>
<evidence type="ECO:0000256" key="1">
    <source>
        <dbReference type="ARBA" id="ARBA00004496"/>
    </source>
</evidence>
<gene>
    <name evidence="9" type="ORF">C1645_734374</name>
</gene>
<evidence type="ECO:0000256" key="2">
    <source>
        <dbReference type="ARBA" id="ARBA00022490"/>
    </source>
</evidence>
<dbReference type="InterPro" id="IPR001841">
    <property type="entry name" value="Znf_RING"/>
</dbReference>
<dbReference type="InterPro" id="IPR013083">
    <property type="entry name" value="Znf_RING/FYVE/PHD"/>
</dbReference>
<dbReference type="PANTHER" id="PTHR12983:SF9">
    <property type="entry name" value="E3 UBIQUITIN-PROTEIN LIGASE RNF10"/>
    <property type="match status" value="1"/>
</dbReference>
<evidence type="ECO:0000256" key="6">
    <source>
        <dbReference type="PROSITE-ProRule" id="PRU00175"/>
    </source>
</evidence>
<feature type="region of interest" description="Disordered" evidence="7">
    <location>
        <begin position="1"/>
        <end position="109"/>
    </location>
</feature>
<feature type="compositionally biased region" description="Polar residues" evidence="7">
    <location>
        <begin position="16"/>
        <end position="32"/>
    </location>
</feature>
<feature type="compositionally biased region" description="Polar residues" evidence="7">
    <location>
        <begin position="40"/>
        <end position="55"/>
    </location>
</feature>
<dbReference type="SUPFAM" id="SSF57850">
    <property type="entry name" value="RING/U-box"/>
    <property type="match status" value="1"/>
</dbReference>
<dbReference type="GO" id="GO:0000976">
    <property type="term" value="F:transcription cis-regulatory region binding"/>
    <property type="evidence" value="ECO:0007669"/>
    <property type="project" value="TreeGrafter"/>
</dbReference>
<evidence type="ECO:0000256" key="7">
    <source>
        <dbReference type="SAM" id="MobiDB-lite"/>
    </source>
</evidence>
<evidence type="ECO:0000259" key="8">
    <source>
        <dbReference type="PROSITE" id="PS50089"/>
    </source>
</evidence>
<keyword evidence="5" id="KW-0862">Zinc</keyword>
<dbReference type="EMBL" id="QKYT01000069">
    <property type="protein sequence ID" value="RIA95012.1"/>
    <property type="molecule type" value="Genomic_DNA"/>
</dbReference>
<dbReference type="CDD" id="cd16536">
    <property type="entry name" value="RING-HC_RNF10"/>
    <property type="match status" value="1"/>
</dbReference>
<dbReference type="InterPro" id="IPR027370">
    <property type="entry name" value="Znf-RING_euk"/>
</dbReference>
<reference evidence="9 10" key="1">
    <citation type="submission" date="2018-06" db="EMBL/GenBank/DDBJ databases">
        <title>Comparative genomics reveals the genomic features of Rhizophagus irregularis, R. cerebriforme, R. diaphanum and Gigaspora rosea, and their symbiotic lifestyle signature.</title>
        <authorList>
            <person name="Morin E."/>
            <person name="San Clemente H."/>
            <person name="Chen E.C.H."/>
            <person name="De La Providencia I."/>
            <person name="Hainaut M."/>
            <person name="Kuo A."/>
            <person name="Kohler A."/>
            <person name="Murat C."/>
            <person name="Tang N."/>
            <person name="Roy S."/>
            <person name="Loubradou J."/>
            <person name="Henrissat B."/>
            <person name="Grigoriev I.V."/>
            <person name="Corradi N."/>
            <person name="Roux C."/>
            <person name="Martin F.M."/>
        </authorList>
    </citation>
    <scope>NUCLEOTIDE SEQUENCE [LARGE SCALE GENOMIC DNA]</scope>
    <source>
        <strain evidence="9 10">DAOM 227022</strain>
    </source>
</reference>
<evidence type="ECO:0000313" key="10">
    <source>
        <dbReference type="Proteomes" id="UP000265703"/>
    </source>
</evidence>
<feature type="domain" description="RING-type" evidence="8">
    <location>
        <begin position="222"/>
        <end position="269"/>
    </location>
</feature>
<dbReference type="PROSITE" id="PS50089">
    <property type="entry name" value="ZF_RING_2"/>
    <property type="match status" value="1"/>
</dbReference>
<dbReference type="AlphaFoldDB" id="A0A397TAV7"/>
<dbReference type="Pfam" id="PF13445">
    <property type="entry name" value="zf-RING_UBOX"/>
    <property type="match status" value="1"/>
</dbReference>
<dbReference type="PROSITE" id="PS00518">
    <property type="entry name" value="ZF_RING_1"/>
    <property type="match status" value="1"/>
</dbReference>
<accession>A0A397TAV7</accession>
<dbReference type="InterPro" id="IPR039739">
    <property type="entry name" value="MAG2/RNF10"/>
</dbReference>
<dbReference type="OrthoDB" id="302966at2759"/>
<name>A0A397TAV7_9GLOM</name>
<dbReference type="Gene3D" id="3.30.40.10">
    <property type="entry name" value="Zinc/RING finger domain, C3HC4 (zinc finger)"/>
    <property type="match status" value="1"/>
</dbReference>
<feature type="compositionally biased region" description="Low complexity" evidence="7">
    <location>
        <begin position="645"/>
        <end position="659"/>
    </location>
</feature>
<sequence length="733" mass="84549">MATRTNTSPSPPISRVQRSSGRNLVSNQNSLQPEVKRTSFKNQNYHTQGDQNARLSNNKRNNNSRRKQTRHSYHHRNQSDDVKSGDRSSSNSTIDENDTNQAEEKNYSVDTIEMDLNDLTLNDASSTSYESYGTPNRRGQISLNHLLNFSFPPRQSSQTNTPRRYRTTNYQPYNKERFLNANFRFLVKSMGDYTAYQVDPDILLNWQDIEQVIITSPNTPSCPICLQQPTAARVTKCGHSYCLACIIHYLQLNDEKEKPNKKWRKCPICWDSVYAKDLKSVRFWTVRTIGKVGDGGLLEGEEILTMRLIQRPMNSTIALPRSSTWPLRDNISNAPWHFTPNALTFSKLMLASFDYVQNEYNRDLKDLNDSLQEAHNWNSNEEIPFIEMAIVNVKEHLEDLENLSTKAALESERLAHEVLEMAKIDYNKTHDTTNLLNSLEVADSKNALINASRDNVDVTSTSTPSFLPDDFKDHPHIANISPLKPEEKHKIKATKDFLADDRMYYYYQSEDGQHIYLHPLDIRVLKHEFGSYDNFPDEITVRVVGVDESTMTEDLRKRFKYLSHLPLSCDVTFLEVDLKGFVSDNSLKVFENELRQRYNRRKEKARKEEWLHEQAVNKERNSKDIQRESLSSDPFFQPYSYSEASNSSTTIIPESSETIDGIDNGKNNDQYDGPKTVWGTPAVSFANVTKEKDSNEYDNNEGSWNYPEEEVFVGKKQKKKKLVLMSTGGKRQR</sequence>